<evidence type="ECO:0000256" key="1">
    <source>
        <dbReference type="SAM" id="SignalP"/>
    </source>
</evidence>
<accession>A0A0D7AUE6</accession>
<dbReference type="Proteomes" id="UP000054007">
    <property type="component" value="Unassembled WGS sequence"/>
</dbReference>
<keyword evidence="3" id="KW-1185">Reference proteome</keyword>
<organism evidence="2 3">
    <name type="scientific">Cylindrobasidium torrendii FP15055 ss-10</name>
    <dbReference type="NCBI Taxonomy" id="1314674"/>
    <lineage>
        <taxon>Eukaryota</taxon>
        <taxon>Fungi</taxon>
        <taxon>Dikarya</taxon>
        <taxon>Basidiomycota</taxon>
        <taxon>Agaricomycotina</taxon>
        <taxon>Agaricomycetes</taxon>
        <taxon>Agaricomycetidae</taxon>
        <taxon>Agaricales</taxon>
        <taxon>Marasmiineae</taxon>
        <taxon>Physalacriaceae</taxon>
        <taxon>Cylindrobasidium</taxon>
    </lineage>
</organism>
<name>A0A0D7AUE6_9AGAR</name>
<reference evidence="2 3" key="1">
    <citation type="journal article" date="2015" name="Fungal Genet. Biol.">
        <title>Evolution of novel wood decay mechanisms in Agaricales revealed by the genome sequences of Fistulina hepatica and Cylindrobasidium torrendii.</title>
        <authorList>
            <person name="Floudas D."/>
            <person name="Held B.W."/>
            <person name="Riley R."/>
            <person name="Nagy L.G."/>
            <person name="Koehler G."/>
            <person name="Ransdell A.S."/>
            <person name="Younus H."/>
            <person name="Chow J."/>
            <person name="Chiniquy J."/>
            <person name="Lipzen A."/>
            <person name="Tritt A."/>
            <person name="Sun H."/>
            <person name="Haridas S."/>
            <person name="LaButti K."/>
            <person name="Ohm R.A."/>
            <person name="Kues U."/>
            <person name="Blanchette R.A."/>
            <person name="Grigoriev I.V."/>
            <person name="Minto R.E."/>
            <person name="Hibbett D.S."/>
        </authorList>
    </citation>
    <scope>NUCLEOTIDE SEQUENCE [LARGE SCALE GENOMIC DNA]</scope>
    <source>
        <strain evidence="2 3">FP15055 ss-10</strain>
    </source>
</reference>
<evidence type="ECO:0000313" key="3">
    <source>
        <dbReference type="Proteomes" id="UP000054007"/>
    </source>
</evidence>
<dbReference type="EMBL" id="KN880839">
    <property type="protein sequence ID" value="KIY61998.1"/>
    <property type="molecule type" value="Genomic_DNA"/>
</dbReference>
<sequence>MNFLTYFIAASMVISHALGFTYRDNDVKFSLRASQVQGYTINYLVQSHSITDNQDPNNHIRDNITGRDDNHVFNSQATLSYSIGRKGSDKVAGWWNREAGANTFGHTAGSLNFALGGTLTFGLSVNGAGATSFRLDDIYIGQGSSGSSNNWWFGGKKCTHQDPTNAQCEAVDSQGGNWYFVFKRGGNDANLVELFSVTRR</sequence>
<proteinExistence type="predicted"/>
<feature type="signal peptide" evidence="1">
    <location>
        <begin position="1"/>
        <end position="19"/>
    </location>
</feature>
<dbReference type="AlphaFoldDB" id="A0A0D7AUE6"/>
<dbReference type="OrthoDB" id="2855100at2759"/>
<evidence type="ECO:0000313" key="2">
    <source>
        <dbReference type="EMBL" id="KIY61998.1"/>
    </source>
</evidence>
<keyword evidence="1" id="KW-0732">Signal</keyword>
<protein>
    <submittedName>
        <fullName evidence="2">Uncharacterized protein</fullName>
    </submittedName>
</protein>
<gene>
    <name evidence="2" type="ORF">CYLTODRAFT_459381</name>
</gene>
<feature type="chain" id="PRO_5002316560" evidence="1">
    <location>
        <begin position="20"/>
        <end position="200"/>
    </location>
</feature>